<dbReference type="GO" id="GO:0006261">
    <property type="term" value="P:DNA-templated DNA replication"/>
    <property type="evidence" value="ECO:0007669"/>
    <property type="project" value="TreeGrafter"/>
</dbReference>
<dbReference type="EMBL" id="NSGR01000009">
    <property type="protein sequence ID" value="PCH11465.1"/>
    <property type="molecule type" value="Genomic_DNA"/>
</dbReference>
<organism evidence="1 2">
    <name type="scientific">Streptococcus parauberis</name>
    <dbReference type="NCBI Taxonomy" id="1348"/>
    <lineage>
        <taxon>Bacteria</taxon>
        <taxon>Bacillati</taxon>
        <taxon>Bacillota</taxon>
        <taxon>Bacilli</taxon>
        <taxon>Lactobacillales</taxon>
        <taxon>Streptococcaceae</taxon>
        <taxon>Streptococcus</taxon>
    </lineage>
</organism>
<proteinExistence type="predicted"/>
<sequence>MQIEQQAPKAFQEFKQILKKDRLNHAYLFSGDYANFEMAIFLAKAIFCNNKIDFLPCGDCRTCQLIDKNEFSDLTILEPTGQVIKTEAVREMMRNFSQTGYESQKQVFIIKDCEKMHTNAANSLLKFIEEPQSTSYIFLLTNDDNQVLPTIKSRTQIFHFSKDIEFLSREAQKLGLLKNQSDLIAQLAKNPQDLKLLAKDNRLLDLINKSQQFANILLTDKDKAYLEASRLSLLASEKAEQDTVLKLLTLILAKDYSQKNSLHYLQALYQARLMWQSNVNFLNVIEFMVMA</sequence>
<dbReference type="STRING" id="936154.STP_1320"/>
<evidence type="ECO:0000313" key="1">
    <source>
        <dbReference type="EMBL" id="PCH11465.1"/>
    </source>
</evidence>
<dbReference type="GeneID" id="61421129"/>
<accession>A0A0E2U9F5</accession>
<dbReference type="eggNOG" id="COG0470">
    <property type="taxonomic scope" value="Bacteria"/>
</dbReference>
<dbReference type="InterPro" id="IPR027417">
    <property type="entry name" value="P-loop_NTPase"/>
</dbReference>
<dbReference type="AlphaFoldDB" id="A0A0E2U9F5"/>
<evidence type="ECO:0000313" key="2">
    <source>
        <dbReference type="Proteomes" id="UP000217465"/>
    </source>
</evidence>
<name>A0A0E2U9F5_9STRE</name>
<dbReference type="Proteomes" id="UP000217465">
    <property type="component" value="Unassembled WGS sequence"/>
</dbReference>
<comment type="caution">
    <text evidence="1">The sequence shown here is derived from an EMBL/GenBank/DDBJ whole genome shotgun (WGS) entry which is preliminary data.</text>
</comment>
<gene>
    <name evidence="1" type="primary">dnaX_2</name>
    <name evidence="1" type="ORF">A9Y57_01769</name>
</gene>
<dbReference type="Pfam" id="PF13177">
    <property type="entry name" value="DNA_pol3_delta2"/>
    <property type="match status" value="1"/>
</dbReference>
<dbReference type="RefSeq" id="WP_003104949.1">
    <property type="nucleotide sequence ID" value="NZ_BAWT01000001.1"/>
</dbReference>
<dbReference type="SUPFAM" id="SSF52540">
    <property type="entry name" value="P-loop containing nucleoside triphosphate hydrolases"/>
    <property type="match status" value="1"/>
</dbReference>
<dbReference type="Gene3D" id="3.40.50.300">
    <property type="entry name" value="P-loop containing nucleotide triphosphate hydrolases"/>
    <property type="match status" value="1"/>
</dbReference>
<dbReference type="PANTHER" id="PTHR11669:SF8">
    <property type="entry name" value="DNA POLYMERASE III SUBUNIT DELTA"/>
    <property type="match status" value="1"/>
</dbReference>
<protein>
    <submittedName>
        <fullName evidence="1">DNA polymerase III subunit tau</fullName>
    </submittedName>
</protein>
<reference evidence="1 2" key="1">
    <citation type="submission" date="2016-06" db="EMBL/GenBank/DDBJ databases">
        <authorList>
            <person name="Haines A.N."/>
            <person name="Council K.R."/>
        </authorList>
    </citation>
    <scope>NUCLEOTIDE SEQUENCE [LARGE SCALE GENOMIC DNA]</scope>
    <source>
        <strain evidence="1 2">SP158-29</strain>
    </source>
</reference>
<dbReference type="PANTHER" id="PTHR11669">
    <property type="entry name" value="REPLICATION FACTOR C / DNA POLYMERASE III GAMMA-TAU SUBUNIT"/>
    <property type="match status" value="1"/>
</dbReference>
<dbReference type="InterPro" id="IPR050238">
    <property type="entry name" value="DNA_Rep/Repair_Clamp_Loader"/>
</dbReference>
<dbReference type="OMA" id="KSFFCLE"/>
<dbReference type="NCBIfam" id="NF005581">
    <property type="entry name" value="PRK07276.1"/>
    <property type="match status" value="1"/>
</dbReference>